<dbReference type="InterPro" id="IPR041662">
    <property type="entry name" value="SusD-like_2"/>
</dbReference>
<dbReference type="AlphaFoldDB" id="R9H5V7"/>
<dbReference type="PROSITE" id="PS51257">
    <property type="entry name" value="PROKAR_LIPOPROTEIN"/>
    <property type="match status" value="1"/>
</dbReference>
<keyword evidence="3" id="KW-1185">Reference proteome</keyword>
<proteinExistence type="predicted"/>
<sequence>MKTKNILVLILAFIASSLYSCKDSLDINYDPNSPSDVTEKLMLPAILSTFSFEVAGGDPVRTATLLTKNVADATDGPHQGNYQITSNDVDNFWRYSSYTDIMKTSSELITKADANGNPSYSAIAKIMIAWNMSYITDAFGDAPFSEAFQGENGNLKPTYDSQEDIYKHIQTLLDEAIVSAGETTGLHPAADDLIYGGVMSSWQKLARTLKARFYLRLSNAPGYNASTQATLALAALDAGAISDVSEMPVVKYFDSPDQENPWYQFAIDGKWSTSTKPSIYYVNLLQSTGDPRLPYQVRTATTGADIGKYVGVTNDAPPSALTAYSSISPFYSASNAPLFLLIYAEVPFIRAEAEYLKAGKTVNTAVVSAYNEGITASMDMYGISTGVPAYLLANALVPATAYEQIMTQKYIANYLQFEAYNDYRRTGYPNLPINNEVYPDVELTTEPLLDIIPLRFPYPSSERSYNADNIPDNVPAGYLAAMQVPVWWDGN</sequence>
<gene>
    <name evidence="2" type="ORF">ADIARSV_0278</name>
</gene>
<dbReference type="InterPro" id="IPR011990">
    <property type="entry name" value="TPR-like_helical_dom_sf"/>
</dbReference>
<reference evidence="2 3" key="1">
    <citation type="journal article" date="2013" name="Genome Announc.">
        <title>Draft Genome Sequence of Arcticibacter svalbardensis Strain MN12-7T, a Member of the Family Sphingobacteriaceae Isolated from an Arctic Soil Sample.</title>
        <authorList>
            <person name="Shivaji S."/>
            <person name="Ara S."/>
            <person name="Prasad S."/>
            <person name="Manasa B.P."/>
            <person name="Begum Z."/>
            <person name="Singh A."/>
            <person name="Kumar Pinnaka A."/>
        </authorList>
    </citation>
    <scope>NUCLEOTIDE SEQUENCE [LARGE SCALE GENOMIC DNA]</scope>
    <source>
        <strain evidence="2 3">MN12-7</strain>
    </source>
</reference>
<accession>R9H5V7</accession>
<protein>
    <recommendedName>
        <fullName evidence="4">SusD/RagB family nutrient-binding outer membrane lipoprotein</fullName>
    </recommendedName>
</protein>
<keyword evidence="1" id="KW-0732">Signal</keyword>
<evidence type="ECO:0008006" key="4">
    <source>
        <dbReference type="Google" id="ProtNLM"/>
    </source>
</evidence>
<evidence type="ECO:0000313" key="3">
    <source>
        <dbReference type="Proteomes" id="UP000014174"/>
    </source>
</evidence>
<evidence type="ECO:0000313" key="2">
    <source>
        <dbReference type="EMBL" id="EOR96549.1"/>
    </source>
</evidence>
<name>R9H5V7_9SPHI</name>
<organism evidence="2 3">
    <name type="scientific">Arcticibacter svalbardensis MN12-7</name>
    <dbReference type="NCBI Taxonomy" id="1150600"/>
    <lineage>
        <taxon>Bacteria</taxon>
        <taxon>Pseudomonadati</taxon>
        <taxon>Bacteroidota</taxon>
        <taxon>Sphingobacteriia</taxon>
        <taxon>Sphingobacteriales</taxon>
        <taxon>Sphingobacteriaceae</taxon>
        <taxon>Arcticibacter</taxon>
    </lineage>
</organism>
<evidence type="ECO:0000256" key="1">
    <source>
        <dbReference type="SAM" id="SignalP"/>
    </source>
</evidence>
<dbReference type="OrthoDB" id="9766256at2"/>
<comment type="caution">
    <text evidence="2">The sequence shown here is derived from an EMBL/GenBank/DDBJ whole genome shotgun (WGS) entry which is preliminary data.</text>
</comment>
<dbReference type="RefSeq" id="WP_016193530.1">
    <property type="nucleotide sequence ID" value="NZ_AQPN01000009.1"/>
</dbReference>
<dbReference type="Pfam" id="PF12771">
    <property type="entry name" value="SusD-like_2"/>
    <property type="match status" value="1"/>
</dbReference>
<feature type="chain" id="PRO_5004472798" description="SusD/RagB family nutrient-binding outer membrane lipoprotein" evidence="1">
    <location>
        <begin position="21"/>
        <end position="491"/>
    </location>
</feature>
<feature type="signal peptide" evidence="1">
    <location>
        <begin position="1"/>
        <end position="20"/>
    </location>
</feature>
<dbReference type="eggNOG" id="COG0521">
    <property type="taxonomic scope" value="Bacteria"/>
</dbReference>
<dbReference type="SUPFAM" id="SSF48452">
    <property type="entry name" value="TPR-like"/>
    <property type="match status" value="1"/>
</dbReference>
<dbReference type="STRING" id="1150600.ADIARSV_0278"/>
<dbReference type="Gene3D" id="1.25.40.390">
    <property type="match status" value="1"/>
</dbReference>
<dbReference type="PATRIC" id="fig|1150600.3.peg.272"/>
<dbReference type="Proteomes" id="UP000014174">
    <property type="component" value="Unassembled WGS sequence"/>
</dbReference>
<dbReference type="EMBL" id="AQPN01000009">
    <property type="protein sequence ID" value="EOR96549.1"/>
    <property type="molecule type" value="Genomic_DNA"/>
</dbReference>